<dbReference type="InterPro" id="IPR002347">
    <property type="entry name" value="SDR_fam"/>
</dbReference>
<protein>
    <recommendedName>
        <fullName evidence="5">NAD(P)-dependent dehydrogenase (Short-subunit alcohol dehydrogenase family)</fullName>
    </recommendedName>
</protein>
<dbReference type="PRINTS" id="PR00080">
    <property type="entry name" value="SDRFAMILY"/>
</dbReference>
<comment type="similarity">
    <text evidence="1">Belongs to the short-chain dehydrogenases/reductases (SDR) family.</text>
</comment>
<dbReference type="PROSITE" id="PS00061">
    <property type="entry name" value="ADH_SHORT"/>
    <property type="match status" value="1"/>
</dbReference>
<accession>A0A3N1CUV6</accession>
<reference evidence="3 4" key="1">
    <citation type="submission" date="2018-11" db="EMBL/GenBank/DDBJ databases">
        <title>Sequencing the genomes of 1000 actinobacteria strains.</title>
        <authorList>
            <person name="Klenk H.-P."/>
        </authorList>
    </citation>
    <scope>NUCLEOTIDE SEQUENCE [LARGE SCALE GENOMIC DNA]</scope>
    <source>
        <strain evidence="3 4">DSM 44254</strain>
    </source>
</reference>
<keyword evidence="4" id="KW-1185">Reference proteome</keyword>
<dbReference type="InterPro" id="IPR036291">
    <property type="entry name" value="NAD(P)-bd_dom_sf"/>
</dbReference>
<dbReference type="RefSeq" id="WP_123664627.1">
    <property type="nucleotide sequence ID" value="NZ_RJKE01000001.1"/>
</dbReference>
<dbReference type="AlphaFoldDB" id="A0A3N1CUV6"/>
<dbReference type="GO" id="GO:0016616">
    <property type="term" value="F:oxidoreductase activity, acting on the CH-OH group of donors, NAD or NADP as acceptor"/>
    <property type="evidence" value="ECO:0007669"/>
    <property type="project" value="TreeGrafter"/>
</dbReference>
<evidence type="ECO:0000313" key="4">
    <source>
        <dbReference type="Proteomes" id="UP000272400"/>
    </source>
</evidence>
<dbReference type="Pfam" id="PF13561">
    <property type="entry name" value="adh_short_C2"/>
    <property type="match status" value="1"/>
</dbReference>
<dbReference type="Gene3D" id="3.40.50.720">
    <property type="entry name" value="NAD(P)-binding Rossmann-like Domain"/>
    <property type="match status" value="1"/>
</dbReference>
<organism evidence="3 4">
    <name type="scientific">Actinocorallia herbida</name>
    <dbReference type="NCBI Taxonomy" id="58109"/>
    <lineage>
        <taxon>Bacteria</taxon>
        <taxon>Bacillati</taxon>
        <taxon>Actinomycetota</taxon>
        <taxon>Actinomycetes</taxon>
        <taxon>Streptosporangiales</taxon>
        <taxon>Thermomonosporaceae</taxon>
        <taxon>Actinocorallia</taxon>
    </lineage>
</organism>
<evidence type="ECO:0008006" key="5">
    <source>
        <dbReference type="Google" id="ProtNLM"/>
    </source>
</evidence>
<evidence type="ECO:0000256" key="2">
    <source>
        <dbReference type="ARBA" id="ARBA00023002"/>
    </source>
</evidence>
<name>A0A3N1CUV6_9ACTN</name>
<comment type="caution">
    <text evidence="3">The sequence shown here is derived from an EMBL/GenBank/DDBJ whole genome shotgun (WGS) entry which is preliminary data.</text>
</comment>
<dbReference type="PANTHER" id="PTHR42760">
    <property type="entry name" value="SHORT-CHAIN DEHYDROGENASES/REDUCTASES FAMILY MEMBER"/>
    <property type="match status" value="1"/>
</dbReference>
<keyword evidence="2" id="KW-0560">Oxidoreductase</keyword>
<evidence type="ECO:0000313" key="3">
    <source>
        <dbReference type="EMBL" id="ROO85081.1"/>
    </source>
</evidence>
<dbReference type="Proteomes" id="UP000272400">
    <property type="component" value="Unassembled WGS sequence"/>
</dbReference>
<dbReference type="PRINTS" id="PR00081">
    <property type="entry name" value="GDHRDH"/>
</dbReference>
<evidence type="ECO:0000256" key="1">
    <source>
        <dbReference type="ARBA" id="ARBA00006484"/>
    </source>
</evidence>
<sequence>MSVGKLSADLTGRVAVVTGASSGLGLRFAELLAGSGATVFAAARRKDRLEALAERVPGVVPVTCDVTDADARQALFETVMTREGKVDLLVNNAGHGVAKPALEESIESFERVLALNLTATFALAQLFARPMIEAGRGSIVNIASILGLGAAYPTSQVSYTAAKGAVVNMTRELGVQWASKGVRVNAIAPGWFATEVTEDFFADERGAGWLRRNTPMGRTGAPEELDGVMLLLASDASSFMTGQTLVVDGGWTSR</sequence>
<proteinExistence type="inferred from homology"/>
<dbReference type="FunFam" id="3.40.50.720:FF:000084">
    <property type="entry name" value="Short-chain dehydrogenase reductase"/>
    <property type="match status" value="1"/>
</dbReference>
<dbReference type="SUPFAM" id="SSF51735">
    <property type="entry name" value="NAD(P)-binding Rossmann-fold domains"/>
    <property type="match status" value="1"/>
</dbReference>
<dbReference type="PANTHER" id="PTHR42760:SF115">
    <property type="entry name" value="3-OXOACYL-[ACYL-CARRIER-PROTEIN] REDUCTASE FABG"/>
    <property type="match status" value="1"/>
</dbReference>
<dbReference type="EMBL" id="RJKE01000001">
    <property type="protein sequence ID" value="ROO85081.1"/>
    <property type="molecule type" value="Genomic_DNA"/>
</dbReference>
<dbReference type="InterPro" id="IPR020904">
    <property type="entry name" value="Sc_DH/Rdtase_CS"/>
</dbReference>
<dbReference type="OrthoDB" id="3458330at2"/>
<gene>
    <name evidence="3" type="ORF">EDD29_2616</name>
</gene>